<evidence type="ECO:0000256" key="7">
    <source>
        <dbReference type="ARBA" id="ARBA00022692"/>
    </source>
</evidence>
<evidence type="ECO:0000313" key="22">
    <source>
        <dbReference type="EMBL" id="KAK6917837.1"/>
    </source>
</evidence>
<dbReference type="Gene3D" id="1.10.510.10">
    <property type="entry name" value="Transferase(Phosphotransferase) domain 1"/>
    <property type="match status" value="1"/>
</dbReference>
<dbReference type="SMART" id="SM00220">
    <property type="entry name" value="S_TKc"/>
    <property type="match status" value="1"/>
</dbReference>
<dbReference type="InterPro" id="IPR032675">
    <property type="entry name" value="LRR_dom_sf"/>
</dbReference>
<keyword evidence="10 19" id="KW-0547">Nucleotide-binding</keyword>
<evidence type="ECO:0000256" key="17">
    <source>
        <dbReference type="ARBA" id="ARBA00047899"/>
    </source>
</evidence>
<evidence type="ECO:0000256" key="8">
    <source>
        <dbReference type="ARBA" id="ARBA00022729"/>
    </source>
</evidence>
<dbReference type="Pfam" id="PF07714">
    <property type="entry name" value="PK_Tyr_Ser-Thr"/>
    <property type="match status" value="1"/>
</dbReference>
<reference evidence="22 23" key="1">
    <citation type="submission" date="2023-12" db="EMBL/GenBank/DDBJ databases">
        <title>A high-quality genome assembly for Dillenia turbinata (Dilleniales).</title>
        <authorList>
            <person name="Chanderbali A."/>
        </authorList>
    </citation>
    <scope>NUCLEOTIDE SEQUENCE [LARGE SCALE GENOMIC DNA]</scope>
    <source>
        <strain evidence="22">LSX21</strain>
        <tissue evidence="22">Leaf</tissue>
    </source>
</reference>
<feature type="domain" description="Protein kinase" evidence="21">
    <location>
        <begin position="473"/>
        <end position="750"/>
    </location>
</feature>
<gene>
    <name evidence="22" type="ORF">RJ641_018588</name>
</gene>
<evidence type="ECO:0000256" key="11">
    <source>
        <dbReference type="ARBA" id="ARBA00022777"/>
    </source>
</evidence>
<comment type="catalytic activity">
    <reaction evidence="17">
        <text>L-threonyl-[protein] + ATP = O-phospho-L-threonyl-[protein] + ADP + H(+)</text>
        <dbReference type="Rhea" id="RHEA:46608"/>
        <dbReference type="Rhea" id="RHEA-COMP:11060"/>
        <dbReference type="Rhea" id="RHEA-COMP:11605"/>
        <dbReference type="ChEBI" id="CHEBI:15378"/>
        <dbReference type="ChEBI" id="CHEBI:30013"/>
        <dbReference type="ChEBI" id="CHEBI:30616"/>
        <dbReference type="ChEBI" id="CHEBI:61977"/>
        <dbReference type="ChEBI" id="CHEBI:456216"/>
        <dbReference type="EC" id="2.7.11.1"/>
    </reaction>
</comment>
<keyword evidence="9" id="KW-0677">Repeat</keyword>
<dbReference type="InterPro" id="IPR008271">
    <property type="entry name" value="Ser/Thr_kinase_AS"/>
</dbReference>
<dbReference type="PANTHER" id="PTHR48006">
    <property type="entry name" value="LEUCINE-RICH REPEAT-CONTAINING PROTEIN DDB_G0281931-RELATED"/>
    <property type="match status" value="1"/>
</dbReference>
<keyword evidence="14 20" id="KW-0472">Membrane</keyword>
<keyword evidence="7 20" id="KW-0812">Transmembrane</keyword>
<evidence type="ECO:0000256" key="13">
    <source>
        <dbReference type="ARBA" id="ARBA00022989"/>
    </source>
</evidence>
<dbReference type="Pfam" id="PF11721">
    <property type="entry name" value="Malectin"/>
    <property type="match status" value="1"/>
</dbReference>
<dbReference type="Proteomes" id="UP001370490">
    <property type="component" value="Unassembled WGS sequence"/>
</dbReference>
<evidence type="ECO:0000256" key="4">
    <source>
        <dbReference type="ARBA" id="ARBA00022553"/>
    </source>
</evidence>
<evidence type="ECO:0000256" key="3">
    <source>
        <dbReference type="ARBA" id="ARBA00022527"/>
    </source>
</evidence>
<dbReference type="SUPFAM" id="SSF52058">
    <property type="entry name" value="L domain-like"/>
    <property type="match status" value="1"/>
</dbReference>
<dbReference type="PANTHER" id="PTHR48006:SF48">
    <property type="entry name" value="PROTEIN KINASE DOMAIN-CONTAINING PROTEIN"/>
    <property type="match status" value="1"/>
</dbReference>
<evidence type="ECO:0000256" key="6">
    <source>
        <dbReference type="ARBA" id="ARBA00022679"/>
    </source>
</evidence>
<evidence type="ECO:0000256" key="9">
    <source>
        <dbReference type="ARBA" id="ARBA00022737"/>
    </source>
</evidence>
<comment type="catalytic activity">
    <reaction evidence="18">
        <text>L-seryl-[protein] + ATP = O-phospho-L-seryl-[protein] + ADP + H(+)</text>
        <dbReference type="Rhea" id="RHEA:17989"/>
        <dbReference type="Rhea" id="RHEA-COMP:9863"/>
        <dbReference type="Rhea" id="RHEA-COMP:11604"/>
        <dbReference type="ChEBI" id="CHEBI:15378"/>
        <dbReference type="ChEBI" id="CHEBI:29999"/>
        <dbReference type="ChEBI" id="CHEBI:30616"/>
        <dbReference type="ChEBI" id="CHEBI:83421"/>
        <dbReference type="ChEBI" id="CHEBI:456216"/>
        <dbReference type="EC" id="2.7.11.1"/>
    </reaction>
</comment>
<evidence type="ECO:0000256" key="15">
    <source>
        <dbReference type="ARBA" id="ARBA00023170"/>
    </source>
</evidence>
<dbReference type="InterPro" id="IPR000719">
    <property type="entry name" value="Prot_kinase_dom"/>
</dbReference>
<keyword evidence="12 19" id="KW-0067">ATP-binding</keyword>
<organism evidence="22 23">
    <name type="scientific">Dillenia turbinata</name>
    <dbReference type="NCBI Taxonomy" id="194707"/>
    <lineage>
        <taxon>Eukaryota</taxon>
        <taxon>Viridiplantae</taxon>
        <taxon>Streptophyta</taxon>
        <taxon>Embryophyta</taxon>
        <taxon>Tracheophyta</taxon>
        <taxon>Spermatophyta</taxon>
        <taxon>Magnoliopsida</taxon>
        <taxon>eudicotyledons</taxon>
        <taxon>Gunneridae</taxon>
        <taxon>Pentapetalae</taxon>
        <taxon>Dilleniales</taxon>
        <taxon>Dilleniaceae</taxon>
        <taxon>Dillenia</taxon>
    </lineage>
</organism>
<evidence type="ECO:0000256" key="12">
    <source>
        <dbReference type="ARBA" id="ARBA00022840"/>
    </source>
</evidence>
<evidence type="ECO:0000256" key="16">
    <source>
        <dbReference type="ARBA" id="ARBA00023180"/>
    </source>
</evidence>
<sequence>MSSLKSLEVGANNLTGKIPDSYANLTRMIIFVVSGNSLSGKIPDFFANWPSLSYLYLLGNDFVGKLDAKIFNMSSLRHLLVSDLNTSDFDLPLSANISNIQYLTLRNCSITGKIPTWIGNLSELEYLDLSYNKLTGGIPDSFSNLSLKTLLLTSNKLHGGIPVWIQNSVQTTADFSFNNFTEVPKWNSSALDMNLFNCCSTPIRNTNSTSEIIKGSCADHSLFINCGGEEMPMNGVQYAQDNASSNYFVSPEGNWGYTFSGDYLATTTSSADLIRNMTCGILGPDAPLYTTARLAPLSLTYYGFCMHKGTYKVNLHFAEIVYSEKEDHSSIRKRVFDVYIQGNRVLKDFNIKKEAGGPNKPLTRSFSADVTDHLLTIHLFWAGKGSFIIDFGLGGPLISAISVTPDFPVGKSRLSALHIALIVVALIIFPLLFLLFLWRIGCLQLRNMHDEEICLKLKDKDVTVREIKEATQNFSKEVIGEGGSGIVYKACLHEQNIAVKKLFAQSVQGISEFDNEVNALKNFEHENLVPLLGSYSRNDLYLLIYKYMEHNSLARALFDSNVPLELNWKVRYGICLGIAKGLEYLHRVKVFHRDIKATNILLDETLQARISDFGLAKLHNEENQHMVTRKVAGTYGYMAPEYAMRGLLSEKTDVYSYGVVILEIVSGKNNAEDNKDYVFLLDKAYVYQREGRLTELVDERLRYEVDYKEEEAVKILTLSVMCTSPSPSLRPQISKVVSVLQGDLTIEQLFAARPMISVDSNDKAMPPGDFQTYTDFSSTSTEVASTSSVSNVGIKAR</sequence>
<evidence type="ECO:0000256" key="10">
    <source>
        <dbReference type="ARBA" id="ARBA00022741"/>
    </source>
</evidence>
<dbReference type="EMBL" id="JBAMMX010000023">
    <property type="protein sequence ID" value="KAK6917837.1"/>
    <property type="molecule type" value="Genomic_DNA"/>
</dbReference>
<evidence type="ECO:0000256" key="14">
    <source>
        <dbReference type="ARBA" id="ARBA00023136"/>
    </source>
</evidence>
<evidence type="ECO:0000256" key="1">
    <source>
        <dbReference type="ARBA" id="ARBA00004479"/>
    </source>
</evidence>
<dbReference type="InterPro" id="IPR001245">
    <property type="entry name" value="Ser-Thr/Tyr_kinase_cat_dom"/>
</dbReference>
<dbReference type="InterPro" id="IPR011009">
    <property type="entry name" value="Kinase-like_dom_sf"/>
</dbReference>
<dbReference type="Gene3D" id="2.60.120.430">
    <property type="entry name" value="Galactose-binding lectin"/>
    <property type="match status" value="1"/>
</dbReference>
<dbReference type="FunFam" id="1.10.510.10:FF:000384">
    <property type="entry name" value="G-type lectin S-receptor-like serine/threonine-protein kinase"/>
    <property type="match status" value="1"/>
</dbReference>
<evidence type="ECO:0000259" key="21">
    <source>
        <dbReference type="PROSITE" id="PS50011"/>
    </source>
</evidence>
<keyword evidence="4" id="KW-0597">Phosphoprotein</keyword>
<evidence type="ECO:0000256" key="2">
    <source>
        <dbReference type="ARBA" id="ARBA00012513"/>
    </source>
</evidence>
<keyword evidence="15" id="KW-0675">Receptor</keyword>
<protein>
    <recommendedName>
        <fullName evidence="2">non-specific serine/threonine protein kinase</fullName>
        <ecNumber evidence="2">2.7.11.1</ecNumber>
    </recommendedName>
</protein>
<dbReference type="PROSITE" id="PS00108">
    <property type="entry name" value="PROTEIN_KINASE_ST"/>
    <property type="match status" value="1"/>
</dbReference>
<dbReference type="Gene3D" id="3.30.200.20">
    <property type="entry name" value="Phosphorylase Kinase, domain 1"/>
    <property type="match status" value="1"/>
</dbReference>
<evidence type="ECO:0000256" key="18">
    <source>
        <dbReference type="ARBA" id="ARBA00048679"/>
    </source>
</evidence>
<keyword evidence="16" id="KW-0325">Glycoprotein</keyword>
<keyword evidence="13 20" id="KW-1133">Transmembrane helix</keyword>
<dbReference type="AlphaFoldDB" id="A0AAN8YYQ0"/>
<dbReference type="GO" id="GO:0016020">
    <property type="term" value="C:membrane"/>
    <property type="evidence" value="ECO:0007669"/>
    <property type="project" value="UniProtKB-SubCell"/>
</dbReference>
<keyword evidence="23" id="KW-1185">Reference proteome</keyword>
<keyword evidence="8" id="KW-0732">Signal</keyword>
<dbReference type="FunFam" id="3.80.10.10:FF:000041">
    <property type="entry name" value="LRR receptor-like serine/threonine-protein kinase ERECTA"/>
    <property type="match status" value="1"/>
</dbReference>
<accession>A0AAN8YYQ0</accession>
<comment type="subcellular location">
    <subcellularLocation>
        <location evidence="1">Membrane</location>
        <topology evidence="1">Single-pass type I membrane protein</topology>
    </subcellularLocation>
</comment>
<feature type="binding site" evidence="19">
    <location>
        <position position="501"/>
    </location>
    <ligand>
        <name>ATP</name>
        <dbReference type="ChEBI" id="CHEBI:30616"/>
    </ligand>
</feature>
<dbReference type="Pfam" id="PF13855">
    <property type="entry name" value="LRR_8"/>
    <property type="match status" value="1"/>
</dbReference>
<dbReference type="Gene3D" id="3.80.10.10">
    <property type="entry name" value="Ribonuclease Inhibitor"/>
    <property type="match status" value="2"/>
</dbReference>
<dbReference type="InterPro" id="IPR051824">
    <property type="entry name" value="LRR_Rcpt-Like_S/T_Kinase"/>
</dbReference>
<comment type="caution">
    <text evidence="22">The sequence shown here is derived from an EMBL/GenBank/DDBJ whole genome shotgun (WGS) entry which is preliminary data.</text>
</comment>
<evidence type="ECO:0000256" key="20">
    <source>
        <dbReference type="SAM" id="Phobius"/>
    </source>
</evidence>
<dbReference type="GO" id="GO:0004674">
    <property type="term" value="F:protein serine/threonine kinase activity"/>
    <property type="evidence" value="ECO:0007669"/>
    <property type="project" value="UniProtKB-KW"/>
</dbReference>
<dbReference type="InterPro" id="IPR021720">
    <property type="entry name" value="Malectin_dom"/>
</dbReference>
<keyword evidence="6" id="KW-0808">Transferase</keyword>
<dbReference type="GO" id="GO:0005524">
    <property type="term" value="F:ATP binding"/>
    <property type="evidence" value="ECO:0007669"/>
    <property type="project" value="UniProtKB-UniRule"/>
</dbReference>
<keyword evidence="11" id="KW-0418">Kinase</keyword>
<evidence type="ECO:0000256" key="19">
    <source>
        <dbReference type="PROSITE-ProRule" id="PRU10141"/>
    </source>
</evidence>
<evidence type="ECO:0000313" key="23">
    <source>
        <dbReference type="Proteomes" id="UP001370490"/>
    </source>
</evidence>
<keyword evidence="5" id="KW-0433">Leucine-rich repeat</keyword>
<evidence type="ECO:0000256" key="5">
    <source>
        <dbReference type="ARBA" id="ARBA00022614"/>
    </source>
</evidence>
<feature type="transmembrane region" description="Helical" evidence="20">
    <location>
        <begin position="416"/>
        <end position="438"/>
    </location>
</feature>
<name>A0AAN8YYQ0_9MAGN</name>
<dbReference type="InterPro" id="IPR017441">
    <property type="entry name" value="Protein_kinase_ATP_BS"/>
</dbReference>
<keyword evidence="3" id="KW-0723">Serine/threonine-protein kinase</keyword>
<dbReference type="SUPFAM" id="SSF56112">
    <property type="entry name" value="Protein kinase-like (PK-like)"/>
    <property type="match status" value="1"/>
</dbReference>
<dbReference type="EC" id="2.7.11.1" evidence="2"/>
<dbReference type="InterPro" id="IPR001611">
    <property type="entry name" value="Leu-rich_rpt"/>
</dbReference>
<proteinExistence type="predicted"/>
<dbReference type="PROSITE" id="PS50011">
    <property type="entry name" value="PROTEIN_KINASE_DOM"/>
    <property type="match status" value="1"/>
</dbReference>
<dbReference type="PROSITE" id="PS00107">
    <property type="entry name" value="PROTEIN_KINASE_ATP"/>
    <property type="match status" value="1"/>
</dbReference>